<accession>A0A8H8SYJ1</accession>
<evidence type="ECO:0000313" key="4">
    <source>
        <dbReference type="EMBL" id="QRW23276.1"/>
    </source>
</evidence>
<dbReference type="EMBL" id="CP059667">
    <property type="protein sequence ID" value="QRW23276.1"/>
    <property type="molecule type" value="Genomic_DNA"/>
</dbReference>
<gene>
    <name evidence="4" type="ORF">RhiXN_08312</name>
</gene>
<dbReference type="SMART" id="SM00220">
    <property type="entry name" value="S_TKc"/>
    <property type="match status" value="1"/>
</dbReference>
<dbReference type="PROSITE" id="PS50179">
    <property type="entry name" value="VHS"/>
    <property type="match status" value="1"/>
</dbReference>
<dbReference type="PROSITE" id="PS00108">
    <property type="entry name" value="PROTEIN_KINASE_ST"/>
    <property type="match status" value="1"/>
</dbReference>
<dbReference type="InterPro" id="IPR002014">
    <property type="entry name" value="VHS_dom"/>
</dbReference>
<dbReference type="InterPro" id="IPR000719">
    <property type="entry name" value="Prot_kinase_dom"/>
</dbReference>
<proteinExistence type="predicted"/>
<dbReference type="PROSITE" id="PS50011">
    <property type="entry name" value="PROTEIN_KINASE_DOM"/>
    <property type="match status" value="1"/>
</dbReference>
<dbReference type="InterPro" id="IPR051681">
    <property type="entry name" value="Ser/Thr_Kinases-Pseudokinases"/>
</dbReference>
<name>A0A8H8SYJ1_9AGAM</name>
<dbReference type="GO" id="GO:0035091">
    <property type="term" value="F:phosphatidylinositol binding"/>
    <property type="evidence" value="ECO:0007669"/>
    <property type="project" value="InterPro"/>
</dbReference>
<dbReference type="Proteomes" id="UP000650533">
    <property type="component" value="Chromosome 10"/>
</dbReference>
<feature type="region of interest" description="Disordered" evidence="1">
    <location>
        <begin position="737"/>
        <end position="769"/>
    </location>
</feature>
<keyword evidence="4" id="KW-0418">Kinase</keyword>
<protein>
    <submittedName>
        <fullName evidence="4">Protein tyrosine kinase domain-containing protein</fullName>
    </submittedName>
</protein>
<dbReference type="SUPFAM" id="SSF56112">
    <property type="entry name" value="Protein kinase-like (PK-like)"/>
    <property type="match status" value="1"/>
</dbReference>
<dbReference type="SUPFAM" id="SSF48464">
    <property type="entry name" value="ENTH/VHS domain"/>
    <property type="match status" value="1"/>
</dbReference>
<dbReference type="InterPro" id="IPR011009">
    <property type="entry name" value="Kinase-like_dom_sf"/>
</dbReference>
<organism evidence="4 5">
    <name type="scientific">Rhizoctonia solani</name>
    <dbReference type="NCBI Taxonomy" id="456999"/>
    <lineage>
        <taxon>Eukaryota</taxon>
        <taxon>Fungi</taxon>
        <taxon>Dikarya</taxon>
        <taxon>Basidiomycota</taxon>
        <taxon>Agaricomycotina</taxon>
        <taxon>Agaricomycetes</taxon>
        <taxon>Cantharellales</taxon>
        <taxon>Ceratobasidiaceae</taxon>
        <taxon>Rhizoctonia</taxon>
    </lineage>
</organism>
<reference evidence="4" key="1">
    <citation type="submission" date="2020-05" db="EMBL/GenBank/DDBJ databases">
        <title>Evolutionary and genomic comparisons of hybrid uninucleate and nonhybrid Rhizoctonia fungi.</title>
        <authorList>
            <person name="Li C."/>
            <person name="Chen X."/>
        </authorList>
    </citation>
    <scope>NUCLEOTIDE SEQUENCE</scope>
    <source>
        <strain evidence="4">AG-1 IA</strain>
    </source>
</reference>
<keyword evidence="4" id="KW-0808">Transferase</keyword>
<dbReference type="GeneID" id="67030591"/>
<evidence type="ECO:0000259" key="3">
    <source>
        <dbReference type="PROSITE" id="PS50179"/>
    </source>
</evidence>
<dbReference type="GO" id="GO:0007034">
    <property type="term" value="P:vacuolar transport"/>
    <property type="evidence" value="ECO:0007669"/>
    <property type="project" value="UniProtKB-ARBA"/>
</dbReference>
<feature type="region of interest" description="Disordered" evidence="1">
    <location>
        <begin position="299"/>
        <end position="335"/>
    </location>
</feature>
<sequence>MRVRSSVSRRVADDRDLRQVDKTSVAMLPYSVLYFYQATVQHLQFADIFNVSIIFQCHFTRNMLLEGSMEHKVKNAFGLLRGMNNFIANGHQKSQDQHKLLEGQDIRGDWTSWEMSRLAEYAIHTNIEDWAVVVELCNKLGIDPQETEESFKVLINDIRSTLPSVQLSAAKLWMIMIYRCRPYFASHVPEQELLGVIEEVALSSRTSPVVRDRLVEVMGASVFLLKDAETLGSYQSTWMKLRQRLRLTHPPEGLAITAEDHIISTNSPITPSVSSNPPSNESSGYNVIEELGTIGPEQGASQVAEDRAVDQENEPCLTRSPATETEPGPAASNPMGDARWLFEECESARGNCRILAESLLYTTLDSVLKDPLIKEFRESTMTSKEIIDAHIETATISADSARARRWSNDSSNSATRSTEEQLLQALVTTQAEIKYTLQSYDELAELANSSSPVDAEDPPISRQMSGADVVSRLIDHGCKDLSDSVDHSSFGEYPFSTGGFSDVYDGRMLDGTKVALKLLRVSAHSLGQDSKHLKHAARELHTWSKCDHPNVAPLLGLLVFRGRIGMISPWMGKGSLSNFLAKTPGVDRQSLCVQICEGLSYLHEIGIVHGDMKGPNVLIADDGTAVLSDFGNAFLKDRTMKFTPTTSASGMSIRWSAPEIINGERPSKASDVYALGTTIYEVISRRLPYERQSEVAIVFLVTVRKELPERPEYLPMDHDDAEKLWKLLLRCWSEPEVRPTSAEVASETDEDYCIGKPSNTAPTPNNPES</sequence>
<feature type="domain" description="Protein kinase" evidence="2">
    <location>
        <begin position="489"/>
        <end position="753"/>
    </location>
</feature>
<dbReference type="AlphaFoldDB" id="A0A8H8SYJ1"/>
<dbReference type="InterPro" id="IPR008942">
    <property type="entry name" value="ENTH_VHS"/>
</dbReference>
<dbReference type="GO" id="GO:0043130">
    <property type="term" value="F:ubiquitin binding"/>
    <property type="evidence" value="ECO:0007669"/>
    <property type="project" value="InterPro"/>
</dbReference>
<evidence type="ECO:0000313" key="5">
    <source>
        <dbReference type="Proteomes" id="UP000650533"/>
    </source>
</evidence>
<dbReference type="PANTHER" id="PTHR44329:SF214">
    <property type="entry name" value="PROTEIN KINASE DOMAIN-CONTAINING PROTEIN"/>
    <property type="match status" value="1"/>
</dbReference>
<dbReference type="KEGG" id="rsx:RhiXN_08312"/>
<dbReference type="InterPro" id="IPR008271">
    <property type="entry name" value="Ser/Thr_kinase_AS"/>
</dbReference>
<dbReference type="Gene3D" id="1.10.510.10">
    <property type="entry name" value="Transferase(Phosphotransferase) domain 1"/>
    <property type="match status" value="1"/>
</dbReference>
<dbReference type="PANTHER" id="PTHR44329">
    <property type="entry name" value="SERINE/THREONINE-PROTEIN KINASE TNNI3K-RELATED"/>
    <property type="match status" value="1"/>
</dbReference>
<dbReference type="GO" id="GO:0004674">
    <property type="term" value="F:protein serine/threonine kinase activity"/>
    <property type="evidence" value="ECO:0007669"/>
    <property type="project" value="TreeGrafter"/>
</dbReference>
<feature type="compositionally biased region" description="Polar residues" evidence="1">
    <location>
        <begin position="757"/>
        <end position="769"/>
    </location>
</feature>
<evidence type="ECO:0000256" key="1">
    <source>
        <dbReference type="SAM" id="MobiDB-lite"/>
    </source>
</evidence>
<dbReference type="GO" id="GO:0005524">
    <property type="term" value="F:ATP binding"/>
    <property type="evidence" value="ECO:0007669"/>
    <property type="project" value="InterPro"/>
</dbReference>
<evidence type="ECO:0000259" key="2">
    <source>
        <dbReference type="PROSITE" id="PS50011"/>
    </source>
</evidence>
<feature type="domain" description="VHS" evidence="3">
    <location>
        <begin position="128"/>
        <end position="244"/>
    </location>
</feature>
<dbReference type="InterPro" id="IPR001245">
    <property type="entry name" value="Ser-Thr/Tyr_kinase_cat_dom"/>
</dbReference>
<dbReference type="Pfam" id="PF07714">
    <property type="entry name" value="PK_Tyr_Ser-Thr"/>
    <property type="match status" value="1"/>
</dbReference>
<dbReference type="GO" id="GO:0016192">
    <property type="term" value="P:vesicle-mediated transport"/>
    <property type="evidence" value="ECO:0007669"/>
    <property type="project" value="UniProtKB-ARBA"/>
</dbReference>
<dbReference type="Gene3D" id="1.25.40.90">
    <property type="match status" value="1"/>
</dbReference>
<dbReference type="RefSeq" id="XP_043183513.1">
    <property type="nucleotide sequence ID" value="XM_043328128.1"/>
</dbReference>